<evidence type="ECO:0000313" key="3">
    <source>
        <dbReference type="Proteomes" id="UP000282196"/>
    </source>
</evidence>
<dbReference type="InterPro" id="IPR029062">
    <property type="entry name" value="Class_I_gatase-like"/>
</dbReference>
<name>A0A388TK73_9BACT</name>
<proteinExistence type="predicted"/>
<sequence>MAVLFLIVPDGFRDEEYSVPKQILEEAGFSVITASTVSGSLTGKKNLTTAQVDITLDKISAADYQGIMIVGGQRTYWYNATVLRLLREFQAGGKLVAAICISGCIPAQAGILSGQECTVFPDAEAIADIQKNGGVYVNKPVVVSGNVITADGPAAAAEFGRAMVKFLQQ</sequence>
<dbReference type="Proteomes" id="UP000282196">
    <property type="component" value="Unassembled WGS sequence"/>
</dbReference>
<dbReference type="CDD" id="cd03135">
    <property type="entry name" value="GATase1_DJ-1"/>
    <property type="match status" value="1"/>
</dbReference>
<dbReference type="PANTHER" id="PTHR48094">
    <property type="entry name" value="PROTEIN/NUCLEIC ACID DEGLYCASE DJ-1-RELATED"/>
    <property type="match status" value="1"/>
</dbReference>
<dbReference type="Pfam" id="PF01965">
    <property type="entry name" value="DJ-1_PfpI"/>
    <property type="match status" value="1"/>
</dbReference>
<dbReference type="Gene3D" id="3.40.50.880">
    <property type="match status" value="1"/>
</dbReference>
<dbReference type="GO" id="GO:0005737">
    <property type="term" value="C:cytoplasm"/>
    <property type="evidence" value="ECO:0007669"/>
    <property type="project" value="TreeGrafter"/>
</dbReference>
<organism evidence="2 3">
    <name type="scientific">Candidatus Termititenax dinenymphae</name>
    <dbReference type="NCBI Taxonomy" id="2218523"/>
    <lineage>
        <taxon>Bacteria</taxon>
        <taxon>Bacillati</taxon>
        <taxon>Candidatus Margulisiibacteriota</taxon>
        <taxon>Candidatus Termititenacia</taxon>
        <taxon>Candidatus Termititenacales</taxon>
        <taxon>Candidatus Termititenacaceae</taxon>
        <taxon>Candidatus Termititenax</taxon>
    </lineage>
</organism>
<dbReference type="GO" id="GO:0016740">
    <property type="term" value="F:transferase activity"/>
    <property type="evidence" value="ECO:0007669"/>
    <property type="project" value="UniProtKB-KW"/>
</dbReference>
<keyword evidence="2" id="KW-0315">Glutamine amidotransferase</keyword>
<evidence type="ECO:0000313" key="2">
    <source>
        <dbReference type="EMBL" id="GBR77466.1"/>
    </source>
</evidence>
<evidence type="ECO:0000259" key="1">
    <source>
        <dbReference type="Pfam" id="PF01965"/>
    </source>
</evidence>
<dbReference type="InterPro" id="IPR050325">
    <property type="entry name" value="Prot/Nucl_acid_deglycase"/>
</dbReference>
<dbReference type="SUPFAM" id="SSF52317">
    <property type="entry name" value="Class I glutamine amidotransferase-like"/>
    <property type="match status" value="1"/>
</dbReference>
<reference evidence="2 3" key="1">
    <citation type="journal article" date="2019" name="ISME J.">
        <title>Genome analyses of uncultured TG2/ZB3 bacteria in 'Margulisbacteria' specifically attached to ectosymbiotic spirochetes of protists in the termite gut.</title>
        <authorList>
            <person name="Utami Y.D."/>
            <person name="Kuwahara H."/>
            <person name="Igai K."/>
            <person name="Murakami T."/>
            <person name="Sugaya K."/>
            <person name="Morikawa T."/>
            <person name="Nagura Y."/>
            <person name="Yuki M."/>
            <person name="Deevong P."/>
            <person name="Inoue T."/>
            <person name="Kihara K."/>
            <person name="Lo N."/>
            <person name="Yamada A."/>
            <person name="Ohkuma M."/>
            <person name="Hongoh Y."/>
        </authorList>
    </citation>
    <scope>NUCLEOTIDE SEQUENCE [LARGE SCALE GENOMIC DNA]</scope>
    <source>
        <strain evidence="2">RsDinE6-01</strain>
    </source>
</reference>
<protein>
    <submittedName>
        <fullName evidence="2">Glutamine amidotransferase 1 super family</fullName>
    </submittedName>
</protein>
<dbReference type="AlphaFoldDB" id="A0A388TK73"/>
<accession>A0A388TK73</accession>
<dbReference type="InterPro" id="IPR002818">
    <property type="entry name" value="DJ-1/PfpI"/>
</dbReference>
<keyword evidence="3" id="KW-1185">Reference proteome</keyword>
<dbReference type="EMBL" id="BGZP01000002">
    <property type="protein sequence ID" value="GBR77466.1"/>
    <property type="molecule type" value="Genomic_DNA"/>
</dbReference>
<gene>
    <name evidence="2" type="ORF">RDn1_125</name>
</gene>
<feature type="domain" description="DJ-1/PfpI" evidence="1">
    <location>
        <begin position="3"/>
        <end position="165"/>
    </location>
</feature>
<comment type="caution">
    <text evidence="2">The sequence shown here is derived from an EMBL/GenBank/DDBJ whole genome shotgun (WGS) entry which is preliminary data.</text>
</comment>
<dbReference type="PANTHER" id="PTHR48094:SF12">
    <property type="entry name" value="PARKINSON DISEASE PROTEIN 7 HOMOLOG"/>
    <property type="match status" value="1"/>
</dbReference>